<evidence type="ECO:0000256" key="10">
    <source>
        <dbReference type="ARBA" id="ARBA00023004"/>
    </source>
</evidence>
<evidence type="ECO:0000256" key="8">
    <source>
        <dbReference type="ARBA" id="ARBA00022723"/>
    </source>
</evidence>
<dbReference type="PANTHER" id="PTHR22976:SF2">
    <property type="entry name" value="BIOTIN SYNTHASE, MITOCHONDRIAL"/>
    <property type="match status" value="1"/>
</dbReference>
<evidence type="ECO:0000256" key="3">
    <source>
        <dbReference type="ARBA" id="ARBA00012236"/>
    </source>
</evidence>
<dbReference type="Gene3D" id="3.20.20.70">
    <property type="entry name" value="Aldolase class I"/>
    <property type="match status" value="1"/>
</dbReference>
<comment type="cofactor">
    <cofactor evidence="14">
        <name>[2Fe-2S] cluster</name>
        <dbReference type="ChEBI" id="CHEBI:190135"/>
    </cofactor>
    <text evidence="14">Binds 1 [2Fe-2S] cluster. The cluster is coordinated with 3 cysteines and 1 arginine.</text>
</comment>
<feature type="binding site" evidence="13 14">
    <location>
        <position position="47"/>
    </location>
    <ligand>
        <name>[4Fe-4S] cluster</name>
        <dbReference type="ChEBI" id="CHEBI:49883"/>
        <note>4Fe-4S-S-AdoMet</note>
    </ligand>
</feature>
<dbReference type="PANTHER" id="PTHR22976">
    <property type="entry name" value="BIOTIN SYNTHASE"/>
    <property type="match status" value="1"/>
</dbReference>
<dbReference type="GO" id="GO:0051539">
    <property type="term" value="F:4 iron, 4 sulfur cluster binding"/>
    <property type="evidence" value="ECO:0007669"/>
    <property type="project" value="UniProtKB-KW"/>
</dbReference>
<evidence type="ECO:0000256" key="14">
    <source>
        <dbReference type="PIRSR" id="PIRSR001619-1"/>
    </source>
</evidence>
<sequence>MIDLNYAQSLYSKPFNELLFTAQTVHRANFADEIELCVLLSIKTGSCPEDCKYCPQSGHYNAGVQKEKLMDVGSIVSQAQRAKDLGAKRFCMGAAWRNPPEKAMPQLLEIIQSVKSLGLETCMTLGMLSKAQATELADAGLDYYNHNLDTSEEFYKEIISTRDYQSRLDTLEEVSNAGMKVCCGGILGMGETIDDRLQMLVTLANLKTPPASVPINQLIPVPGTPLGNKLKKAEVDSFDFVRTIAVARILMPSSKIRLSAGRSQMSDEMQALAFLAGANSIFYGDKLLTAANPSENDDLKLLNTLGFKVTKNSEEHHELVSE</sequence>
<feature type="binding site" evidence="13 14">
    <location>
        <position position="91"/>
    </location>
    <ligand>
        <name>[2Fe-2S] cluster</name>
        <dbReference type="ChEBI" id="CHEBI:190135"/>
    </ligand>
</feature>
<reference evidence="16" key="2">
    <citation type="submission" date="2020-09" db="EMBL/GenBank/DDBJ databases">
        <authorList>
            <person name="Sun Q."/>
            <person name="Zhou Y."/>
        </authorList>
    </citation>
    <scope>NUCLEOTIDE SEQUENCE</scope>
    <source>
        <strain evidence="16">CGMCC 1.15758</strain>
    </source>
</reference>
<dbReference type="GO" id="GO:0051537">
    <property type="term" value="F:2 iron, 2 sulfur cluster binding"/>
    <property type="evidence" value="ECO:0007669"/>
    <property type="project" value="UniProtKB-KW"/>
</dbReference>
<dbReference type="InterPro" id="IPR007197">
    <property type="entry name" value="rSAM"/>
</dbReference>
<keyword evidence="5 13" id="KW-0808">Transferase</keyword>
<evidence type="ECO:0000313" key="16">
    <source>
        <dbReference type="EMBL" id="GGF88335.1"/>
    </source>
</evidence>
<evidence type="ECO:0000259" key="15">
    <source>
        <dbReference type="PROSITE" id="PS51918"/>
    </source>
</evidence>
<dbReference type="PIRSF" id="PIRSF001619">
    <property type="entry name" value="Biotin_synth"/>
    <property type="match status" value="1"/>
</dbReference>
<dbReference type="InterPro" id="IPR024177">
    <property type="entry name" value="Biotin_synthase"/>
</dbReference>
<dbReference type="SFLD" id="SFLDS00029">
    <property type="entry name" value="Radical_SAM"/>
    <property type="match status" value="1"/>
</dbReference>
<dbReference type="InterPro" id="IPR013785">
    <property type="entry name" value="Aldolase_TIM"/>
</dbReference>
<dbReference type="InterPro" id="IPR006638">
    <property type="entry name" value="Elp3/MiaA/NifB-like_rSAM"/>
</dbReference>
<evidence type="ECO:0000256" key="7">
    <source>
        <dbReference type="ARBA" id="ARBA00022714"/>
    </source>
</evidence>
<reference evidence="16" key="1">
    <citation type="journal article" date="2014" name="Int. J. Syst. Evol. Microbiol.">
        <title>Complete genome sequence of Corynebacterium casei LMG S-19264T (=DSM 44701T), isolated from a smear-ripened cheese.</title>
        <authorList>
            <consortium name="US DOE Joint Genome Institute (JGI-PGF)"/>
            <person name="Walter F."/>
            <person name="Albersmeier A."/>
            <person name="Kalinowski J."/>
            <person name="Ruckert C."/>
        </authorList>
    </citation>
    <scope>NUCLEOTIDE SEQUENCE</scope>
    <source>
        <strain evidence="16">CGMCC 1.15758</strain>
    </source>
</reference>
<dbReference type="GO" id="GO:0004076">
    <property type="term" value="F:biotin synthase activity"/>
    <property type="evidence" value="ECO:0007669"/>
    <property type="project" value="UniProtKB-UniRule"/>
</dbReference>
<dbReference type="PROSITE" id="PS51918">
    <property type="entry name" value="RADICAL_SAM"/>
    <property type="match status" value="1"/>
</dbReference>
<dbReference type="NCBIfam" id="TIGR00433">
    <property type="entry name" value="bioB"/>
    <property type="match status" value="1"/>
</dbReference>
<dbReference type="Proteomes" id="UP000636949">
    <property type="component" value="Unassembled WGS sequence"/>
</dbReference>
<comment type="caution">
    <text evidence="16">The sequence shown here is derived from an EMBL/GenBank/DDBJ whole genome shotgun (WGS) entry which is preliminary data.</text>
</comment>
<evidence type="ECO:0000256" key="1">
    <source>
        <dbReference type="ARBA" id="ARBA00004942"/>
    </source>
</evidence>
<dbReference type="Pfam" id="PF06968">
    <property type="entry name" value="BATS"/>
    <property type="match status" value="1"/>
</dbReference>
<protein>
    <recommendedName>
        <fullName evidence="3 13">Biotin synthase</fullName>
        <ecNumber evidence="3 13">2.8.1.6</ecNumber>
    </recommendedName>
</protein>
<keyword evidence="7 13" id="KW-0001">2Fe-2S</keyword>
<evidence type="ECO:0000256" key="11">
    <source>
        <dbReference type="ARBA" id="ARBA00023014"/>
    </source>
</evidence>
<dbReference type="SFLD" id="SFLDG01060">
    <property type="entry name" value="BATS_domain_containing"/>
    <property type="match status" value="1"/>
</dbReference>
<evidence type="ECO:0000256" key="12">
    <source>
        <dbReference type="ARBA" id="ARBA00051157"/>
    </source>
</evidence>
<feature type="domain" description="Radical SAM core" evidence="15">
    <location>
        <begin position="32"/>
        <end position="253"/>
    </location>
</feature>
<comment type="similarity">
    <text evidence="2 13">Belongs to the radical SAM superfamily. Biotin synthase family.</text>
</comment>
<evidence type="ECO:0000313" key="17">
    <source>
        <dbReference type="Proteomes" id="UP000636949"/>
    </source>
</evidence>
<evidence type="ECO:0000256" key="13">
    <source>
        <dbReference type="HAMAP-Rule" id="MF_01694"/>
    </source>
</evidence>
<evidence type="ECO:0000256" key="6">
    <source>
        <dbReference type="ARBA" id="ARBA00022691"/>
    </source>
</evidence>
<dbReference type="GO" id="GO:0005506">
    <property type="term" value="F:iron ion binding"/>
    <property type="evidence" value="ECO:0007669"/>
    <property type="project" value="UniProtKB-UniRule"/>
</dbReference>
<evidence type="ECO:0000256" key="5">
    <source>
        <dbReference type="ARBA" id="ARBA00022679"/>
    </source>
</evidence>
<feature type="binding site" evidence="13 14">
    <location>
        <position position="122"/>
    </location>
    <ligand>
        <name>[2Fe-2S] cluster</name>
        <dbReference type="ChEBI" id="CHEBI:190135"/>
    </ligand>
</feature>
<evidence type="ECO:0000256" key="9">
    <source>
        <dbReference type="ARBA" id="ARBA00022756"/>
    </source>
</evidence>
<feature type="binding site" evidence="13 14">
    <location>
        <position position="51"/>
    </location>
    <ligand>
        <name>[4Fe-4S] cluster</name>
        <dbReference type="ChEBI" id="CHEBI:49883"/>
        <note>4Fe-4S-S-AdoMet</note>
    </ligand>
</feature>
<dbReference type="InterPro" id="IPR002684">
    <property type="entry name" value="Biotin_synth/BioAB"/>
</dbReference>
<organism evidence="16 17">
    <name type="scientific">Cysteiniphilum litorale</name>
    <dbReference type="NCBI Taxonomy" id="2056700"/>
    <lineage>
        <taxon>Bacteria</taxon>
        <taxon>Pseudomonadati</taxon>
        <taxon>Pseudomonadota</taxon>
        <taxon>Gammaproteobacteria</taxon>
        <taxon>Thiotrichales</taxon>
        <taxon>Fastidiosibacteraceae</taxon>
        <taxon>Cysteiniphilum</taxon>
    </lineage>
</organism>
<keyword evidence="10 13" id="KW-0408">Iron</keyword>
<comment type="pathway">
    <text evidence="1 13">Cofactor biosynthesis; biotin biosynthesis; biotin from 7,8-diaminononanoate: step 2/2.</text>
</comment>
<feature type="binding site" evidence="13 14">
    <location>
        <position position="257"/>
    </location>
    <ligand>
        <name>[2Fe-2S] cluster</name>
        <dbReference type="ChEBI" id="CHEBI:190135"/>
    </ligand>
</feature>
<evidence type="ECO:0000256" key="2">
    <source>
        <dbReference type="ARBA" id="ARBA00010765"/>
    </source>
</evidence>
<name>A0A8J2Z2A0_9GAMM</name>
<dbReference type="SMART" id="SM00876">
    <property type="entry name" value="BATS"/>
    <property type="match status" value="1"/>
</dbReference>
<dbReference type="SFLD" id="SFLDG01278">
    <property type="entry name" value="biotin_synthase_like"/>
    <property type="match status" value="1"/>
</dbReference>
<evidence type="ECO:0000256" key="4">
    <source>
        <dbReference type="ARBA" id="ARBA00022485"/>
    </source>
</evidence>
<dbReference type="InterPro" id="IPR010722">
    <property type="entry name" value="BATS_dom"/>
</dbReference>
<comment type="subunit">
    <text evidence="13">Homodimer.</text>
</comment>
<accession>A0A8J2Z2A0</accession>
<dbReference type="HAMAP" id="MF_01694">
    <property type="entry name" value="BioB"/>
    <property type="match status" value="1"/>
</dbReference>
<proteinExistence type="inferred from homology"/>
<dbReference type="Pfam" id="PF04055">
    <property type="entry name" value="Radical_SAM"/>
    <property type="match status" value="1"/>
</dbReference>
<dbReference type="SMART" id="SM00729">
    <property type="entry name" value="Elp3"/>
    <property type="match status" value="1"/>
</dbReference>
<gene>
    <name evidence="13 16" type="primary">bioB</name>
    <name evidence="16" type="ORF">GCM10010995_02020</name>
</gene>
<dbReference type="EC" id="2.8.1.6" evidence="3 13"/>
<comment type="cofactor">
    <cofactor evidence="13 14">
        <name>[4Fe-4S] cluster</name>
        <dbReference type="ChEBI" id="CHEBI:49883"/>
    </cofactor>
    <text evidence="13 14">Binds 1 [4Fe-4S] cluster. The cluster is coordinated with 3 cysteines and an exchangeable S-adenosyl-L-methionine.</text>
</comment>
<feature type="binding site" evidence="13 14">
    <location>
        <position position="54"/>
    </location>
    <ligand>
        <name>[4Fe-4S] cluster</name>
        <dbReference type="ChEBI" id="CHEBI:49883"/>
        <note>4Fe-4S-S-AdoMet</note>
    </ligand>
</feature>
<feature type="binding site" evidence="13 14">
    <location>
        <position position="182"/>
    </location>
    <ligand>
        <name>[2Fe-2S] cluster</name>
        <dbReference type="ChEBI" id="CHEBI:190135"/>
    </ligand>
</feature>
<dbReference type="CDD" id="cd01335">
    <property type="entry name" value="Radical_SAM"/>
    <property type="match status" value="1"/>
</dbReference>
<dbReference type="EMBL" id="BMJS01000001">
    <property type="protein sequence ID" value="GGF88335.1"/>
    <property type="molecule type" value="Genomic_DNA"/>
</dbReference>
<dbReference type="GO" id="GO:0009102">
    <property type="term" value="P:biotin biosynthetic process"/>
    <property type="evidence" value="ECO:0007669"/>
    <property type="project" value="UniProtKB-UniRule"/>
</dbReference>
<dbReference type="UniPathway" id="UPA00078">
    <property type="reaction ID" value="UER00162"/>
</dbReference>
<keyword evidence="11 13" id="KW-0411">Iron-sulfur</keyword>
<dbReference type="SUPFAM" id="SSF102114">
    <property type="entry name" value="Radical SAM enzymes"/>
    <property type="match status" value="1"/>
</dbReference>
<keyword evidence="9 13" id="KW-0093">Biotin biosynthesis</keyword>
<dbReference type="SFLD" id="SFLDF00272">
    <property type="entry name" value="biotin_synthase"/>
    <property type="match status" value="1"/>
</dbReference>
<dbReference type="InterPro" id="IPR058240">
    <property type="entry name" value="rSAM_sf"/>
</dbReference>
<comment type="catalytic activity">
    <reaction evidence="12 13">
        <text>(4R,5S)-dethiobiotin + (sulfur carrier)-SH + 2 reduced [2Fe-2S]-[ferredoxin] + 2 S-adenosyl-L-methionine = (sulfur carrier)-H + biotin + 2 5'-deoxyadenosine + 2 L-methionine + 2 oxidized [2Fe-2S]-[ferredoxin]</text>
        <dbReference type="Rhea" id="RHEA:22060"/>
        <dbReference type="Rhea" id="RHEA-COMP:10000"/>
        <dbReference type="Rhea" id="RHEA-COMP:10001"/>
        <dbReference type="Rhea" id="RHEA-COMP:14737"/>
        <dbReference type="Rhea" id="RHEA-COMP:14739"/>
        <dbReference type="ChEBI" id="CHEBI:17319"/>
        <dbReference type="ChEBI" id="CHEBI:29917"/>
        <dbReference type="ChEBI" id="CHEBI:33737"/>
        <dbReference type="ChEBI" id="CHEBI:33738"/>
        <dbReference type="ChEBI" id="CHEBI:57586"/>
        <dbReference type="ChEBI" id="CHEBI:57844"/>
        <dbReference type="ChEBI" id="CHEBI:59789"/>
        <dbReference type="ChEBI" id="CHEBI:64428"/>
        <dbReference type="ChEBI" id="CHEBI:149473"/>
        <dbReference type="EC" id="2.8.1.6"/>
    </reaction>
</comment>
<keyword evidence="4 13" id="KW-0004">4Fe-4S</keyword>
<dbReference type="AlphaFoldDB" id="A0A8J2Z2A0"/>
<keyword evidence="8 13" id="KW-0479">Metal-binding</keyword>
<keyword evidence="6 13" id="KW-0949">S-adenosyl-L-methionine</keyword>
<comment type="function">
    <text evidence="13">Catalyzes the conversion of dethiobiotin (DTB) to biotin by the insertion of a sulfur atom into dethiobiotin via a radical-based mechanism.</text>
</comment>
<comment type="cofactor">
    <cofactor evidence="13">
        <name>[2Fe-2S] cluster</name>
        <dbReference type="ChEBI" id="CHEBI:190135"/>
    </cofactor>
    <text evidence="13">Binds 1 [2Fe-2S] cluster. The cluster is coordinated with 3 cysteines and 1 arginine.</text>
</comment>
<keyword evidence="17" id="KW-1185">Reference proteome</keyword>